<reference evidence="3 4" key="1">
    <citation type="journal article" date="2015" name="BMC Genomics">
        <title>Genome mining reveals unlocked bioactive potential of marine Gram-negative bacteria.</title>
        <authorList>
            <person name="Machado H."/>
            <person name="Sonnenschein E.C."/>
            <person name="Melchiorsen J."/>
            <person name="Gram L."/>
        </authorList>
    </citation>
    <scope>NUCLEOTIDE SEQUENCE [LARGE SCALE GENOMIC DNA]</scope>
    <source>
        <strain evidence="3 4">S4054</strain>
    </source>
</reference>
<dbReference type="InterPro" id="IPR001789">
    <property type="entry name" value="Sig_transdc_resp-reg_receiver"/>
</dbReference>
<dbReference type="SMART" id="SM00448">
    <property type="entry name" value="REC"/>
    <property type="match status" value="1"/>
</dbReference>
<dbReference type="EMBL" id="AUXW01000176">
    <property type="protein sequence ID" value="KKE81813.1"/>
    <property type="molecule type" value="Genomic_DNA"/>
</dbReference>
<dbReference type="AlphaFoldDB" id="A0A0F6A6T3"/>
<evidence type="ECO:0000256" key="1">
    <source>
        <dbReference type="PROSITE-ProRule" id="PRU00169"/>
    </source>
</evidence>
<dbReference type="PATRIC" id="fig|1129367.4.peg.4309"/>
<dbReference type="CDD" id="cd17535">
    <property type="entry name" value="REC_NarL-like"/>
    <property type="match status" value="1"/>
</dbReference>
<accession>A0A0F6A6T3</accession>
<keyword evidence="1" id="KW-0597">Phosphoprotein</keyword>
<dbReference type="InterPro" id="IPR058245">
    <property type="entry name" value="NreC/VraR/RcsB-like_REC"/>
</dbReference>
<dbReference type="Pfam" id="PF00072">
    <property type="entry name" value="Response_reg"/>
    <property type="match status" value="1"/>
</dbReference>
<gene>
    <name evidence="3" type="ORF">N479_02305</name>
</gene>
<comment type="caution">
    <text evidence="3">The sequence shown here is derived from an EMBL/GenBank/DDBJ whole genome shotgun (WGS) entry which is preliminary data.</text>
</comment>
<dbReference type="SUPFAM" id="SSF52172">
    <property type="entry name" value="CheY-like"/>
    <property type="match status" value="1"/>
</dbReference>
<dbReference type="InterPro" id="IPR011006">
    <property type="entry name" value="CheY-like_superfamily"/>
</dbReference>
<name>A0A0F6A6T3_9GAMM</name>
<evidence type="ECO:0000259" key="2">
    <source>
        <dbReference type="PROSITE" id="PS50110"/>
    </source>
</evidence>
<dbReference type="InterPro" id="IPR051015">
    <property type="entry name" value="EvgA-like"/>
</dbReference>
<feature type="modified residue" description="4-aspartylphosphate" evidence="1">
    <location>
        <position position="61"/>
    </location>
</feature>
<dbReference type="Proteomes" id="UP000033434">
    <property type="component" value="Unassembled WGS sequence"/>
</dbReference>
<dbReference type="PROSITE" id="PS50110">
    <property type="entry name" value="RESPONSE_REGULATORY"/>
    <property type="match status" value="1"/>
</dbReference>
<dbReference type="Gene3D" id="3.40.50.2300">
    <property type="match status" value="1"/>
</dbReference>
<proteinExistence type="predicted"/>
<sequence length="138" mass="15607">MNYGLGHRLSILIADDHHLVRQGIRSLIVQAEISNAIFDAENGEQAWRCIQSIQPDIAILDISMGKMSGLDVSHKIKQRDLNTKVIFLSMHEDIKIINRAFAAGAHAYLPKRDAFNTLTQAIKQVHTLIYQKETHLTH</sequence>
<dbReference type="PANTHER" id="PTHR45566">
    <property type="entry name" value="HTH-TYPE TRANSCRIPTIONAL REGULATOR YHJB-RELATED"/>
    <property type="match status" value="1"/>
</dbReference>
<dbReference type="GO" id="GO:0000160">
    <property type="term" value="P:phosphorelay signal transduction system"/>
    <property type="evidence" value="ECO:0007669"/>
    <property type="project" value="InterPro"/>
</dbReference>
<evidence type="ECO:0000313" key="4">
    <source>
        <dbReference type="Proteomes" id="UP000033434"/>
    </source>
</evidence>
<evidence type="ECO:0000313" key="3">
    <source>
        <dbReference type="EMBL" id="KKE81813.1"/>
    </source>
</evidence>
<feature type="domain" description="Response regulatory" evidence="2">
    <location>
        <begin position="10"/>
        <end position="126"/>
    </location>
</feature>
<dbReference type="RefSeq" id="WP_052961105.1">
    <property type="nucleotide sequence ID" value="NZ_AUXW01000176.1"/>
</dbReference>
<protein>
    <recommendedName>
        <fullName evidence="2">Response regulatory domain-containing protein</fullName>
    </recommendedName>
</protein>
<dbReference type="PANTHER" id="PTHR45566:SF2">
    <property type="entry name" value="NARL SUBFAMILY"/>
    <property type="match status" value="1"/>
</dbReference>
<organism evidence="3 4">
    <name type="scientific">Pseudoalteromonas luteoviolacea S4054</name>
    <dbReference type="NCBI Taxonomy" id="1129367"/>
    <lineage>
        <taxon>Bacteria</taxon>
        <taxon>Pseudomonadati</taxon>
        <taxon>Pseudomonadota</taxon>
        <taxon>Gammaproteobacteria</taxon>
        <taxon>Alteromonadales</taxon>
        <taxon>Pseudoalteromonadaceae</taxon>
        <taxon>Pseudoalteromonas</taxon>
    </lineage>
</organism>